<name>A0A4Y7SHW5_COPMI</name>
<dbReference type="EMBL" id="QPFP01000114">
    <property type="protein sequence ID" value="TEB21352.1"/>
    <property type="molecule type" value="Genomic_DNA"/>
</dbReference>
<accession>A0A4Y7SHW5</accession>
<evidence type="ECO:0000313" key="3">
    <source>
        <dbReference type="Proteomes" id="UP000298030"/>
    </source>
</evidence>
<comment type="caution">
    <text evidence="2">The sequence shown here is derived from an EMBL/GenBank/DDBJ whole genome shotgun (WGS) entry which is preliminary data.</text>
</comment>
<dbReference type="Proteomes" id="UP000298030">
    <property type="component" value="Unassembled WGS sequence"/>
</dbReference>
<evidence type="ECO:0000313" key="2">
    <source>
        <dbReference type="EMBL" id="TEB21352.1"/>
    </source>
</evidence>
<feature type="compositionally biased region" description="Basic and acidic residues" evidence="1">
    <location>
        <begin position="19"/>
        <end position="56"/>
    </location>
</feature>
<feature type="region of interest" description="Disordered" evidence="1">
    <location>
        <begin position="1"/>
        <end position="95"/>
    </location>
</feature>
<keyword evidence="3" id="KW-1185">Reference proteome</keyword>
<sequence length="95" mass="10426">MGDGMGRRILIKDVPAGDAGRRRMNDGKLSKDGPKGTKIGEKEAKEPEKGERSEKLRKAKREIKRRKEGTTGCTAGRGSKNSRAIHRPVCPELPC</sequence>
<protein>
    <submittedName>
        <fullName evidence="2">Uncharacterized protein</fullName>
    </submittedName>
</protein>
<proteinExistence type="predicted"/>
<feature type="compositionally biased region" description="Basic residues" evidence="1">
    <location>
        <begin position="57"/>
        <end position="67"/>
    </location>
</feature>
<organism evidence="2 3">
    <name type="scientific">Coprinellus micaceus</name>
    <name type="common">Glistening ink-cap mushroom</name>
    <name type="synonym">Coprinus micaceus</name>
    <dbReference type="NCBI Taxonomy" id="71717"/>
    <lineage>
        <taxon>Eukaryota</taxon>
        <taxon>Fungi</taxon>
        <taxon>Dikarya</taxon>
        <taxon>Basidiomycota</taxon>
        <taxon>Agaricomycotina</taxon>
        <taxon>Agaricomycetes</taxon>
        <taxon>Agaricomycetidae</taxon>
        <taxon>Agaricales</taxon>
        <taxon>Agaricineae</taxon>
        <taxon>Psathyrellaceae</taxon>
        <taxon>Coprinellus</taxon>
    </lineage>
</organism>
<reference evidence="2 3" key="1">
    <citation type="journal article" date="2019" name="Nat. Ecol. Evol.">
        <title>Megaphylogeny resolves global patterns of mushroom evolution.</title>
        <authorList>
            <person name="Varga T."/>
            <person name="Krizsan K."/>
            <person name="Foldi C."/>
            <person name="Dima B."/>
            <person name="Sanchez-Garcia M."/>
            <person name="Sanchez-Ramirez S."/>
            <person name="Szollosi G.J."/>
            <person name="Szarkandi J.G."/>
            <person name="Papp V."/>
            <person name="Albert L."/>
            <person name="Andreopoulos W."/>
            <person name="Angelini C."/>
            <person name="Antonin V."/>
            <person name="Barry K.W."/>
            <person name="Bougher N.L."/>
            <person name="Buchanan P."/>
            <person name="Buyck B."/>
            <person name="Bense V."/>
            <person name="Catcheside P."/>
            <person name="Chovatia M."/>
            <person name="Cooper J."/>
            <person name="Damon W."/>
            <person name="Desjardin D."/>
            <person name="Finy P."/>
            <person name="Geml J."/>
            <person name="Haridas S."/>
            <person name="Hughes K."/>
            <person name="Justo A."/>
            <person name="Karasinski D."/>
            <person name="Kautmanova I."/>
            <person name="Kiss B."/>
            <person name="Kocsube S."/>
            <person name="Kotiranta H."/>
            <person name="LaButti K.M."/>
            <person name="Lechner B.E."/>
            <person name="Liimatainen K."/>
            <person name="Lipzen A."/>
            <person name="Lukacs Z."/>
            <person name="Mihaltcheva S."/>
            <person name="Morgado L.N."/>
            <person name="Niskanen T."/>
            <person name="Noordeloos M.E."/>
            <person name="Ohm R.A."/>
            <person name="Ortiz-Santana B."/>
            <person name="Ovrebo C."/>
            <person name="Racz N."/>
            <person name="Riley R."/>
            <person name="Savchenko A."/>
            <person name="Shiryaev A."/>
            <person name="Soop K."/>
            <person name="Spirin V."/>
            <person name="Szebenyi C."/>
            <person name="Tomsovsky M."/>
            <person name="Tulloss R.E."/>
            <person name="Uehling J."/>
            <person name="Grigoriev I.V."/>
            <person name="Vagvolgyi C."/>
            <person name="Papp T."/>
            <person name="Martin F.M."/>
            <person name="Miettinen O."/>
            <person name="Hibbett D.S."/>
            <person name="Nagy L.G."/>
        </authorList>
    </citation>
    <scope>NUCLEOTIDE SEQUENCE [LARGE SCALE GENOMIC DNA]</scope>
    <source>
        <strain evidence="2 3">FP101781</strain>
    </source>
</reference>
<evidence type="ECO:0000256" key="1">
    <source>
        <dbReference type="SAM" id="MobiDB-lite"/>
    </source>
</evidence>
<gene>
    <name evidence="2" type="ORF">FA13DRAFT_139591</name>
</gene>
<dbReference type="AlphaFoldDB" id="A0A4Y7SHW5"/>